<dbReference type="EMBL" id="VCAU01000073">
    <property type="protein sequence ID" value="KAF9886703.1"/>
    <property type="molecule type" value="Genomic_DNA"/>
</dbReference>
<gene>
    <name evidence="1" type="ORF">FE257_011217</name>
</gene>
<proteinExistence type="predicted"/>
<keyword evidence="2" id="KW-1185">Reference proteome</keyword>
<accession>A0AAD4CIA0</accession>
<reference evidence="1" key="1">
    <citation type="journal article" date="2019" name="Beilstein J. Org. Chem.">
        <title>Nanangenines: drimane sesquiterpenoids as the dominant metabolite cohort of a novel Australian fungus, Aspergillus nanangensis.</title>
        <authorList>
            <person name="Lacey H.J."/>
            <person name="Gilchrist C.L.M."/>
            <person name="Crombie A."/>
            <person name="Kalaitzis J.A."/>
            <person name="Vuong D."/>
            <person name="Rutledge P.J."/>
            <person name="Turner P."/>
            <person name="Pitt J.I."/>
            <person name="Lacey E."/>
            <person name="Chooi Y.H."/>
            <person name="Piggott A.M."/>
        </authorList>
    </citation>
    <scope>NUCLEOTIDE SEQUENCE</scope>
    <source>
        <strain evidence="1">MST-FP2251</strain>
    </source>
</reference>
<name>A0AAD4CIA0_ASPNN</name>
<dbReference type="AlphaFoldDB" id="A0AAD4CIA0"/>
<dbReference type="Proteomes" id="UP001194746">
    <property type="component" value="Unassembled WGS sequence"/>
</dbReference>
<evidence type="ECO:0000313" key="1">
    <source>
        <dbReference type="EMBL" id="KAF9886703.1"/>
    </source>
</evidence>
<evidence type="ECO:0000313" key="2">
    <source>
        <dbReference type="Proteomes" id="UP001194746"/>
    </source>
</evidence>
<organism evidence="1 2">
    <name type="scientific">Aspergillus nanangensis</name>
    <dbReference type="NCBI Taxonomy" id="2582783"/>
    <lineage>
        <taxon>Eukaryota</taxon>
        <taxon>Fungi</taxon>
        <taxon>Dikarya</taxon>
        <taxon>Ascomycota</taxon>
        <taxon>Pezizomycotina</taxon>
        <taxon>Eurotiomycetes</taxon>
        <taxon>Eurotiomycetidae</taxon>
        <taxon>Eurotiales</taxon>
        <taxon>Aspergillaceae</taxon>
        <taxon>Aspergillus</taxon>
        <taxon>Aspergillus subgen. Circumdati</taxon>
    </lineage>
</organism>
<protein>
    <submittedName>
        <fullName evidence="1">Uncharacterized protein</fullName>
    </submittedName>
</protein>
<dbReference type="Gene3D" id="3.90.660.10">
    <property type="match status" value="1"/>
</dbReference>
<reference evidence="1" key="2">
    <citation type="submission" date="2020-02" db="EMBL/GenBank/DDBJ databases">
        <authorList>
            <person name="Gilchrist C.L.M."/>
            <person name="Chooi Y.-H."/>
        </authorList>
    </citation>
    <scope>NUCLEOTIDE SEQUENCE</scope>
    <source>
        <strain evidence="1">MST-FP2251</strain>
    </source>
</reference>
<comment type="caution">
    <text evidence="1">The sequence shown here is derived from an EMBL/GenBank/DDBJ whole genome shotgun (WGS) entry which is preliminary data.</text>
</comment>
<sequence length="127" mass="14209">MLKTIYFSPPSSLVFWNGSVFPAHVVVEYSDSVTPAGDAHIVGFGGDERNNFTPELEPGKVVAAFNHLHPMKFKKTVFYNWCTNPYSNSGLSWWPPQYMSKYQGTAEPTWGDLLCFRGLGTWLAGVN</sequence>